<dbReference type="RefSeq" id="WP_054862559.1">
    <property type="nucleotide sequence ID" value="NZ_MWPH01000002.1"/>
</dbReference>
<dbReference type="InterPro" id="IPR001091">
    <property type="entry name" value="RM_Methyltransferase"/>
</dbReference>
<dbReference type="PRINTS" id="PR00508">
    <property type="entry name" value="S21N4MTFRASE"/>
</dbReference>
<dbReference type="InterPro" id="IPR002941">
    <property type="entry name" value="DNA_methylase_N4/N6"/>
</dbReference>
<evidence type="ECO:0000256" key="3">
    <source>
        <dbReference type="ARBA" id="ARBA00022679"/>
    </source>
</evidence>
<evidence type="ECO:0000256" key="1">
    <source>
        <dbReference type="ARBA" id="ARBA00010203"/>
    </source>
</evidence>
<keyword evidence="11" id="KW-1185">Reference proteome</keyword>
<dbReference type="EMBL" id="MWPH01000002">
    <property type="protein sequence ID" value="OVE84863.1"/>
    <property type="molecule type" value="Genomic_DNA"/>
</dbReference>
<gene>
    <name evidence="10" type="ORF">B2G88_10860</name>
</gene>
<keyword evidence="2 8" id="KW-0489">Methyltransferase</keyword>
<evidence type="ECO:0000256" key="8">
    <source>
        <dbReference type="RuleBase" id="RU362026"/>
    </source>
</evidence>
<dbReference type="GO" id="GO:0008170">
    <property type="term" value="F:N-methyltransferase activity"/>
    <property type="evidence" value="ECO:0007669"/>
    <property type="project" value="InterPro"/>
</dbReference>
<dbReference type="GO" id="GO:0015667">
    <property type="term" value="F:site-specific DNA-methyltransferase (cytosine-N4-specific) activity"/>
    <property type="evidence" value="ECO:0007669"/>
    <property type="project" value="UniProtKB-EC"/>
</dbReference>
<evidence type="ECO:0000256" key="7">
    <source>
        <dbReference type="ARBA" id="ARBA00049120"/>
    </source>
</evidence>
<protein>
    <recommendedName>
        <fullName evidence="8">Type II methyltransferase</fullName>
        <ecNumber evidence="8">2.1.1.113</ecNumber>
    </recommendedName>
    <alternativeName>
        <fullName evidence="8">N-4 cytosine-specific methyltransferase</fullName>
    </alternativeName>
</protein>
<proteinExistence type="inferred from homology"/>
<comment type="catalytic activity">
    <reaction evidence="7 8">
        <text>a 2'-deoxycytidine in DNA + S-adenosyl-L-methionine = an N(4)-methyl-2'-deoxycytidine in DNA + S-adenosyl-L-homocysteine + H(+)</text>
        <dbReference type="Rhea" id="RHEA:16857"/>
        <dbReference type="Rhea" id="RHEA-COMP:11369"/>
        <dbReference type="Rhea" id="RHEA-COMP:13674"/>
        <dbReference type="ChEBI" id="CHEBI:15378"/>
        <dbReference type="ChEBI" id="CHEBI:57856"/>
        <dbReference type="ChEBI" id="CHEBI:59789"/>
        <dbReference type="ChEBI" id="CHEBI:85452"/>
        <dbReference type="ChEBI" id="CHEBI:137933"/>
        <dbReference type="EC" id="2.1.1.113"/>
    </reaction>
</comment>
<dbReference type="SUPFAM" id="SSF53335">
    <property type="entry name" value="S-adenosyl-L-methionine-dependent methyltransferases"/>
    <property type="match status" value="2"/>
</dbReference>
<dbReference type="Proteomes" id="UP000196084">
    <property type="component" value="Unassembled WGS sequence"/>
</dbReference>
<name>A0A202E9B1_9EURY</name>
<dbReference type="Pfam" id="PF01555">
    <property type="entry name" value="N6_N4_Mtase"/>
    <property type="match status" value="2"/>
</dbReference>
<dbReference type="OrthoDB" id="38200at2157"/>
<comment type="similarity">
    <text evidence="1">Belongs to the N(4)/N(6)-methyltransferase family. N(4) subfamily.</text>
</comment>
<dbReference type="EC" id="2.1.1.113" evidence="8"/>
<feature type="domain" description="DNA methylase N-4/N-6" evidence="9">
    <location>
        <begin position="105"/>
        <end position="219"/>
    </location>
</feature>
<organism evidence="10 11">
    <name type="scientific">Natronolimnobius baerhuensis</name>
    <dbReference type="NCBI Taxonomy" id="253108"/>
    <lineage>
        <taxon>Archaea</taxon>
        <taxon>Methanobacteriati</taxon>
        <taxon>Methanobacteriota</taxon>
        <taxon>Stenosarchaea group</taxon>
        <taxon>Halobacteria</taxon>
        <taxon>Halobacteriales</taxon>
        <taxon>Natrialbaceae</taxon>
        <taxon>Natronolimnobius</taxon>
    </lineage>
</organism>
<evidence type="ECO:0000256" key="6">
    <source>
        <dbReference type="ARBA" id="ARBA00023125"/>
    </source>
</evidence>
<keyword evidence="6" id="KW-0238">DNA-binding</keyword>
<sequence>MQTYLSLEYAHPDKLPPGHANEVRTPATLVEHFLREYSEPGDRVIDPFAGYGTTLRVAERLDREPCGIEYESDRVAYIEDQLETADAVRHGDVLDLEASWMPACDCCFTSPPFMWKADDRNPFENYGGESTYEAYLVDIETAFTRLESVLHPDSAVIIDVSNMKHEGEVTTLAWDIADRVANMFHFEGETVVTWDDDGDNDRDGTFGYGYDHSYCLVFRNAAE</sequence>
<evidence type="ECO:0000256" key="5">
    <source>
        <dbReference type="ARBA" id="ARBA00022747"/>
    </source>
</evidence>
<evidence type="ECO:0000256" key="2">
    <source>
        <dbReference type="ARBA" id="ARBA00022603"/>
    </source>
</evidence>
<evidence type="ECO:0000259" key="9">
    <source>
        <dbReference type="Pfam" id="PF01555"/>
    </source>
</evidence>
<keyword evidence="5 8" id="KW-0680">Restriction system</keyword>
<dbReference type="PROSITE" id="PS00093">
    <property type="entry name" value="N4_MTASE"/>
    <property type="match status" value="1"/>
</dbReference>
<evidence type="ECO:0000313" key="10">
    <source>
        <dbReference type="EMBL" id="OVE84863.1"/>
    </source>
</evidence>
<dbReference type="GO" id="GO:0032259">
    <property type="term" value="P:methylation"/>
    <property type="evidence" value="ECO:0007669"/>
    <property type="project" value="UniProtKB-KW"/>
</dbReference>
<dbReference type="CDD" id="cd02440">
    <property type="entry name" value="AdoMet_MTases"/>
    <property type="match status" value="1"/>
</dbReference>
<keyword evidence="4 8" id="KW-0949">S-adenosyl-L-methionine</keyword>
<keyword evidence="3" id="KW-0808">Transferase</keyword>
<feature type="domain" description="DNA methylase N-4/N-6" evidence="9">
    <location>
        <begin position="23"/>
        <end position="79"/>
    </location>
</feature>
<dbReference type="GO" id="GO:0009307">
    <property type="term" value="P:DNA restriction-modification system"/>
    <property type="evidence" value="ECO:0007669"/>
    <property type="project" value="UniProtKB-KW"/>
</dbReference>
<dbReference type="GO" id="GO:0003677">
    <property type="term" value="F:DNA binding"/>
    <property type="evidence" value="ECO:0007669"/>
    <property type="project" value="UniProtKB-KW"/>
</dbReference>
<evidence type="ECO:0000313" key="11">
    <source>
        <dbReference type="Proteomes" id="UP000196084"/>
    </source>
</evidence>
<reference evidence="10 11" key="1">
    <citation type="submission" date="2017-02" db="EMBL/GenBank/DDBJ databases">
        <title>Natronthermophilus aegyptiacus gen. nov.,sp. nov., an aerobic, extremely halophilic alkalithermophilic archaeon isolated from the athalassohaline Wadi An Natrun, Egypt.</title>
        <authorList>
            <person name="Zhao B."/>
        </authorList>
    </citation>
    <scope>NUCLEOTIDE SEQUENCE [LARGE SCALE GENOMIC DNA]</scope>
    <source>
        <strain evidence="10 11">CGMCC 1.3597</strain>
    </source>
</reference>
<dbReference type="InterPro" id="IPR017985">
    <property type="entry name" value="MeTrfase_CN4_CS"/>
</dbReference>
<evidence type="ECO:0000256" key="4">
    <source>
        <dbReference type="ARBA" id="ARBA00022691"/>
    </source>
</evidence>
<dbReference type="InterPro" id="IPR029063">
    <property type="entry name" value="SAM-dependent_MTases_sf"/>
</dbReference>
<comment type="caution">
    <text evidence="10">The sequence shown here is derived from an EMBL/GenBank/DDBJ whole genome shotgun (WGS) entry which is preliminary data.</text>
</comment>
<accession>A0A202E9B1</accession>
<dbReference type="Gene3D" id="3.40.50.150">
    <property type="entry name" value="Vaccinia Virus protein VP39"/>
    <property type="match status" value="2"/>
</dbReference>
<dbReference type="AlphaFoldDB" id="A0A202E9B1"/>